<sequence length="115" mass="12890">MPWSPEQIQESLYEIGGESATQLLVALQGDFYQAAGIKDFENRKEQLFKDSRTVLARFGANSTFFTNAADAYENPTVDLLNPDTEWSCLSVYTTDCGLVAVSDTEVGVFWAFWED</sequence>
<dbReference type="EMBL" id="CP011497">
    <property type="protein sequence ID" value="AKJ12824.1"/>
    <property type="molecule type" value="Genomic_DNA"/>
</dbReference>
<organism evidence="1 2">
    <name type="scientific">Streptomyces incarnatus</name>
    <dbReference type="NCBI Taxonomy" id="665007"/>
    <lineage>
        <taxon>Bacteria</taxon>
        <taxon>Bacillati</taxon>
        <taxon>Actinomycetota</taxon>
        <taxon>Actinomycetes</taxon>
        <taxon>Kitasatosporales</taxon>
        <taxon>Streptomycetaceae</taxon>
        <taxon>Streptomyces</taxon>
    </lineage>
</organism>
<protein>
    <recommendedName>
        <fullName evidence="3">SUKH-3 domain containing protein</fullName>
    </recommendedName>
</protein>
<dbReference type="Proteomes" id="UP000035366">
    <property type="component" value="Chromosome"/>
</dbReference>
<proteinExistence type="predicted"/>
<evidence type="ECO:0000313" key="2">
    <source>
        <dbReference type="Proteomes" id="UP000035366"/>
    </source>
</evidence>
<reference evidence="1 2" key="1">
    <citation type="journal article" date="2015" name="ISME J.">
        <title>Draft Genome Sequence of Streptomyces incarnatus NRRL8089, which Produces the Nucleoside Antibiotic Sinefungin.</title>
        <authorList>
            <person name="Oshima K."/>
            <person name="Hattori M."/>
            <person name="Shimizu H."/>
            <person name="Fukuda K."/>
            <person name="Nemoto M."/>
            <person name="Inagaki K."/>
            <person name="Tamura T."/>
        </authorList>
    </citation>
    <scope>NUCLEOTIDE SEQUENCE [LARGE SCALE GENOMIC DNA]</scope>
    <source>
        <strain evidence="1 2">NRRL 8089</strain>
    </source>
</reference>
<evidence type="ECO:0000313" key="1">
    <source>
        <dbReference type="EMBL" id="AKJ12824.1"/>
    </source>
</evidence>
<name>A0ABM5TPI3_9ACTN</name>
<evidence type="ECO:0008006" key="3">
    <source>
        <dbReference type="Google" id="ProtNLM"/>
    </source>
</evidence>
<keyword evidence="2" id="KW-1185">Reference proteome</keyword>
<accession>A0ABM5TPI3</accession>
<gene>
    <name evidence="1" type="ORF">ABB07_23145</name>
</gene>